<evidence type="ECO:0000313" key="2">
    <source>
        <dbReference type="EMBL" id="PQM41661.1"/>
    </source>
</evidence>
<dbReference type="PANTHER" id="PTHR37244">
    <property type="entry name" value="NADP-SPECIFIC GLUTAMATE DEHYDROGENASE"/>
    <property type="match status" value="1"/>
</dbReference>
<dbReference type="Proteomes" id="UP000250321">
    <property type="component" value="Unassembled WGS sequence"/>
</dbReference>
<protein>
    <submittedName>
        <fullName evidence="2">Uncharacterized protein</fullName>
    </submittedName>
</protein>
<evidence type="ECO:0000256" key="1">
    <source>
        <dbReference type="SAM" id="Phobius"/>
    </source>
</evidence>
<keyword evidence="1" id="KW-0472">Membrane</keyword>
<sequence length="243" mass="27520">MCRSTDYHGFQPRRDRLKIRAFFLRFSGLNTGAPLPESLTLSFLPRINEKRARDRRVKDPTRYASIPHSLPGRECQGEGWGSAIRIPRAGRGRRWDPVRGKMRVKSGNWSVSARWRGERVSVATEIAEAQVCVAVEGHVAMIERVRMVVKKTKKHRNCGFKRLEEIPEEGEVDYESDGCCCKCGSDGEDSEVGGDVDGEDEELEVDMEGVRWAVDVGIWVMCLGVGYFVSKASAKTLRRRRLF</sequence>
<gene>
    <name evidence="2" type="ORF">Pyn_35806</name>
</gene>
<reference evidence="2 3" key="1">
    <citation type="submission" date="2018-02" db="EMBL/GenBank/DDBJ databases">
        <title>Draft genome of wild Prunus yedoensis var. nudiflora.</title>
        <authorList>
            <person name="Baek S."/>
            <person name="Kim J.-H."/>
            <person name="Choi K."/>
            <person name="Kim G.-B."/>
            <person name="Cho A."/>
            <person name="Jang H."/>
            <person name="Shin C.-H."/>
            <person name="Yu H.-J."/>
            <person name="Mun J.-H."/>
        </authorList>
    </citation>
    <scope>NUCLEOTIDE SEQUENCE [LARGE SCALE GENOMIC DNA]</scope>
    <source>
        <strain evidence="3">cv. Jeju island</strain>
        <tissue evidence="2">Leaf</tissue>
    </source>
</reference>
<organism evidence="2 3">
    <name type="scientific">Prunus yedoensis var. nudiflora</name>
    <dbReference type="NCBI Taxonomy" id="2094558"/>
    <lineage>
        <taxon>Eukaryota</taxon>
        <taxon>Viridiplantae</taxon>
        <taxon>Streptophyta</taxon>
        <taxon>Embryophyta</taxon>
        <taxon>Tracheophyta</taxon>
        <taxon>Spermatophyta</taxon>
        <taxon>Magnoliopsida</taxon>
        <taxon>eudicotyledons</taxon>
        <taxon>Gunneridae</taxon>
        <taxon>Pentapetalae</taxon>
        <taxon>rosids</taxon>
        <taxon>fabids</taxon>
        <taxon>Rosales</taxon>
        <taxon>Rosaceae</taxon>
        <taxon>Amygdaloideae</taxon>
        <taxon>Amygdaleae</taxon>
        <taxon>Prunus</taxon>
    </lineage>
</organism>
<dbReference type="EMBL" id="PJQY01002930">
    <property type="protein sequence ID" value="PQM41661.1"/>
    <property type="molecule type" value="Genomic_DNA"/>
</dbReference>
<accession>A0A314UW90</accession>
<keyword evidence="1" id="KW-1133">Transmembrane helix</keyword>
<comment type="caution">
    <text evidence="2">The sequence shown here is derived from an EMBL/GenBank/DDBJ whole genome shotgun (WGS) entry which is preliminary data.</text>
</comment>
<evidence type="ECO:0000313" key="3">
    <source>
        <dbReference type="Proteomes" id="UP000250321"/>
    </source>
</evidence>
<name>A0A314UW90_PRUYE</name>
<feature type="transmembrane region" description="Helical" evidence="1">
    <location>
        <begin position="212"/>
        <end position="230"/>
    </location>
</feature>
<dbReference type="OrthoDB" id="1915921at2759"/>
<keyword evidence="1" id="KW-0812">Transmembrane</keyword>
<proteinExistence type="predicted"/>
<dbReference type="PANTHER" id="PTHR37244:SF1">
    <property type="entry name" value="NADP-SPECIFIC GLUTAMATE DEHYDROGENASE"/>
    <property type="match status" value="1"/>
</dbReference>
<keyword evidence="3" id="KW-1185">Reference proteome</keyword>
<dbReference type="AlphaFoldDB" id="A0A314UW90"/>